<dbReference type="Pfam" id="PF04614">
    <property type="entry name" value="Pex19"/>
    <property type="match status" value="1"/>
</dbReference>
<dbReference type="PANTHER" id="PTHR12774">
    <property type="entry name" value="PEROXISOMAL BIOGENESIS FACTOR 19"/>
    <property type="match status" value="1"/>
</dbReference>
<reference evidence="2" key="1">
    <citation type="submission" date="2021-03" db="EMBL/GenBank/DDBJ databases">
        <title>Comparative genomics and phylogenomic investigation of the class Geoglossomycetes provide insights into ecological specialization and systematics.</title>
        <authorList>
            <person name="Melie T."/>
            <person name="Pirro S."/>
            <person name="Miller A.N."/>
            <person name="Quandt A."/>
        </authorList>
    </citation>
    <scope>NUCLEOTIDE SEQUENCE</scope>
    <source>
        <strain evidence="2">GBOQ0MN5Z8</strain>
    </source>
</reference>
<evidence type="ECO:0000313" key="3">
    <source>
        <dbReference type="Proteomes" id="UP000698800"/>
    </source>
</evidence>
<dbReference type="GO" id="GO:0045046">
    <property type="term" value="P:protein import into peroxisome membrane"/>
    <property type="evidence" value="ECO:0007669"/>
    <property type="project" value="TreeGrafter"/>
</dbReference>
<gene>
    <name evidence="2" type="ORF">FGG08_001894</name>
</gene>
<comment type="caution">
    <text evidence="2">The sequence shown here is derived from an EMBL/GenBank/DDBJ whole genome shotgun (WGS) entry which is preliminary data.</text>
</comment>
<feature type="compositionally biased region" description="Polar residues" evidence="1">
    <location>
        <begin position="126"/>
        <end position="135"/>
    </location>
</feature>
<dbReference type="InterPro" id="IPR006708">
    <property type="entry name" value="Pex19"/>
</dbReference>
<keyword evidence="3" id="KW-1185">Reference proteome</keyword>
<organism evidence="2 3">
    <name type="scientific">Glutinoglossum americanum</name>
    <dbReference type="NCBI Taxonomy" id="1670608"/>
    <lineage>
        <taxon>Eukaryota</taxon>
        <taxon>Fungi</taxon>
        <taxon>Dikarya</taxon>
        <taxon>Ascomycota</taxon>
        <taxon>Pezizomycotina</taxon>
        <taxon>Geoglossomycetes</taxon>
        <taxon>Geoglossales</taxon>
        <taxon>Geoglossaceae</taxon>
        <taxon>Glutinoglossum</taxon>
    </lineage>
</organism>
<proteinExistence type="predicted"/>
<dbReference type="OrthoDB" id="21292at2759"/>
<dbReference type="GO" id="GO:0033328">
    <property type="term" value="F:peroxisome membrane targeting sequence binding"/>
    <property type="evidence" value="ECO:0007669"/>
    <property type="project" value="TreeGrafter"/>
</dbReference>
<dbReference type="EMBL" id="JAGHQL010000026">
    <property type="protein sequence ID" value="KAH0543855.1"/>
    <property type="molecule type" value="Genomic_DNA"/>
</dbReference>
<accession>A0A9P8ICR0</accession>
<dbReference type="Proteomes" id="UP000698800">
    <property type="component" value="Unassembled WGS sequence"/>
</dbReference>
<evidence type="ECO:0000256" key="1">
    <source>
        <dbReference type="SAM" id="MobiDB-lite"/>
    </source>
</evidence>
<feature type="region of interest" description="Disordered" evidence="1">
    <location>
        <begin position="118"/>
        <end position="137"/>
    </location>
</feature>
<dbReference type="Gene3D" id="1.20.120.900">
    <property type="entry name" value="Pex19, mPTS binding domain"/>
    <property type="match status" value="1"/>
</dbReference>
<dbReference type="PANTHER" id="PTHR12774:SF2">
    <property type="entry name" value="PEROXISOMAL BIOGENESIS FACTOR 19"/>
    <property type="match status" value="1"/>
</dbReference>
<dbReference type="InterPro" id="IPR038322">
    <property type="entry name" value="Pex19_C_sf"/>
</dbReference>
<name>A0A9P8ICR0_9PEZI</name>
<dbReference type="GO" id="GO:0005778">
    <property type="term" value="C:peroxisomal membrane"/>
    <property type="evidence" value="ECO:0007669"/>
    <property type="project" value="TreeGrafter"/>
</dbReference>
<protein>
    <submittedName>
        <fullName evidence="2">Uncharacterized protein</fullName>
    </submittedName>
</protein>
<sequence length="353" mass="39044">MEKKEETTVNIPDEIKAFPPSEPLENVSDLEEDDLDDLDDMLDEFSTAKIDEQEETPLPSGPGRPVEALLPSVNDDFVKELQVGMADLLGELETSPDMERQFEKLVRELGDAAALASAEGIEPTPVSKSGPSTSPDDAFQETIRRTMQRMQESGEQATAAAVTDDADDILAEMLKQMQGGALEGGGEEDISKMLLGMMEQLTNKDILYEPMKELNEKFPGWIEKNKDNVSKDDLERYRGQQTLVEEIVAKFEDKSYADSNATHREYIVERMQKMQAAGSPPPDLVGDMNAAQEALGDLDPGSFRRANPLENIEFQSDHLLGNLIQCVAFPNPDQCVVSILNRRLNSVAYADST</sequence>
<evidence type="ECO:0000313" key="2">
    <source>
        <dbReference type="EMBL" id="KAH0543855.1"/>
    </source>
</evidence>
<feature type="region of interest" description="Disordered" evidence="1">
    <location>
        <begin position="1"/>
        <end position="69"/>
    </location>
</feature>
<dbReference type="AlphaFoldDB" id="A0A9P8ICR0"/>
<feature type="compositionally biased region" description="Acidic residues" evidence="1">
    <location>
        <begin position="28"/>
        <end position="43"/>
    </location>
</feature>